<dbReference type="Proteomes" id="UP000886785">
    <property type="component" value="Unassembled WGS sequence"/>
</dbReference>
<feature type="region of interest" description="Disordered" evidence="1">
    <location>
        <begin position="380"/>
        <end position="459"/>
    </location>
</feature>
<comment type="caution">
    <text evidence="2">The sequence shown here is derived from an EMBL/GenBank/DDBJ whole genome shotgun (WGS) entry which is preliminary data.</text>
</comment>
<feature type="compositionally biased region" description="Low complexity" evidence="1">
    <location>
        <begin position="430"/>
        <end position="439"/>
    </location>
</feature>
<gene>
    <name evidence="2" type="ORF">IAA54_07475</name>
</gene>
<accession>A0A9D1DR11</accession>
<feature type="compositionally biased region" description="Pro residues" evidence="1">
    <location>
        <begin position="393"/>
        <end position="414"/>
    </location>
</feature>
<organism evidence="2 3">
    <name type="scientific">Candidatus Gallacutalibacter pullicola</name>
    <dbReference type="NCBI Taxonomy" id="2840830"/>
    <lineage>
        <taxon>Bacteria</taxon>
        <taxon>Bacillati</taxon>
        <taxon>Bacillota</taxon>
        <taxon>Clostridia</taxon>
        <taxon>Eubacteriales</taxon>
        <taxon>Candidatus Gallacutalibacter</taxon>
    </lineage>
</organism>
<sequence>MESSGAIPVMEEISIQLSDDGVSVDNEPASEDPESAVYVGAPIVYYEAGHDESYGEGTAEDEHTAEEADAHTVITITQPGTYRVSGRISAGQIAVDLGEDAKDDPNAIVNLILDGADITCTVAPAIIFYNVYECEEEDSSATWEVNTADAGANLILEDDSENTVRGSYVARIYEEGTTDKLHKYDGAVYSKMSMNVSGRSSGTGRLSITADNEGLDSELHLTINSGIISITSQNDGINTNEDNISVTTINGGNVTINAGLGAEGDGIDSNGYLVLNGGTVFAIANGRSGDSGLDSSSGTYLNGGTVFALGSRNDPIAEDSRQAYLDFTFNGVQEAESVISIADDTGIELMNYTSGREYASLVYSAPEMDDSISYTVSVDGVQMENSPGGGPGGNPPGGEPPETPDGDTPPPDGSAPPEGDNSRQGGGRGAPPDASAPSGESPPEPPGENSEPPPAEPSE</sequence>
<evidence type="ECO:0000256" key="1">
    <source>
        <dbReference type="SAM" id="MobiDB-lite"/>
    </source>
</evidence>
<dbReference type="Pfam" id="PF14262">
    <property type="entry name" value="Cthe_2159"/>
    <property type="match status" value="1"/>
</dbReference>
<dbReference type="EMBL" id="DVHF01000083">
    <property type="protein sequence ID" value="HIR57495.1"/>
    <property type="molecule type" value="Genomic_DNA"/>
</dbReference>
<name>A0A9D1DR11_9FIRM</name>
<dbReference type="AlphaFoldDB" id="A0A9D1DR11"/>
<dbReference type="InterPro" id="IPR025584">
    <property type="entry name" value="Cthe_2159"/>
</dbReference>
<evidence type="ECO:0000313" key="2">
    <source>
        <dbReference type="EMBL" id="HIR57495.1"/>
    </source>
</evidence>
<feature type="compositionally biased region" description="Pro residues" evidence="1">
    <location>
        <begin position="440"/>
        <end position="459"/>
    </location>
</feature>
<proteinExistence type="predicted"/>
<evidence type="ECO:0000313" key="3">
    <source>
        <dbReference type="Proteomes" id="UP000886785"/>
    </source>
</evidence>
<reference evidence="2" key="1">
    <citation type="submission" date="2020-10" db="EMBL/GenBank/DDBJ databases">
        <authorList>
            <person name="Gilroy R."/>
        </authorList>
    </citation>
    <scope>NUCLEOTIDE SEQUENCE</scope>
    <source>
        <strain evidence="2">ChiSjej1B19-7085</strain>
    </source>
</reference>
<protein>
    <submittedName>
        <fullName evidence="2">Carbohydrate-binding domain-containing protein</fullName>
    </submittedName>
</protein>
<reference evidence="2" key="2">
    <citation type="journal article" date="2021" name="PeerJ">
        <title>Extensive microbial diversity within the chicken gut microbiome revealed by metagenomics and culture.</title>
        <authorList>
            <person name="Gilroy R."/>
            <person name="Ravi A."/>
            <person name="Getino M."/>
            <person name="Pursley I."/>
            <person name="Horton D.L."/>
            <person name="Alikhan N.F."/>
            <person name="Baker D."/>
            <person name="Gharbi K."/>
            <person name="Hall N."/>
            <person name="Watson M."/>
            <person name="Adriaenssens E.M."/>
            <person name="Foster-Nyarko E."/>
            <person name="Jarju S."/>
            <person name="Secka A."/>
            <person name="Antonio M."/>
            <person name="Oren A."/>
            <person name="Chaudhuri R.R."/>
            <person name="La Ragione R."/>
            <person name="Hildebrand F."/>
            <person name="Pallen M.J."/>
        </authorList>
    </citation>
    <scope>NUCLEOTIDE SEQUENCE</scope>
    <source>
        <strain evidence="2">ChiSjej1B19-7085</strain>
    </source>
</reference>